<evidence type="ECO:0000313" key="10">
    <source>
        <dbReference type="Proteomes" id="UP000582213"/>
    </source>
</evidence>
<dbReference type="Proteomes" id="UP000427373">
    <property type="component" value="Chromosome"/>
</dbReference>
<dbReference type="GO" id="GO:0046872">
    <property type="term" value="F:metal ion binding"/>
    <property type="evidence" value="ECO:0007669"/>
    <property type="project" value="UniProtKB-KW"/>
</dbReference>
<dbReference type="GO" id="GO:0016787">
    <property type="term" value="F:hydrolase activity"/>
    <property type="evidence" value="ECO:0007669"/>
    <property type="project" value="UniProtKB-KW"/>
</dbReference>
<evidence type="ECO:0000256" key="2">
    <source>
        <dbReference type="ARBA" id="ARBA00022722"/>
    </source>
</evidence>
<dbReference type="InterPro" id="IPR051749">
    <property type="entry name" value="PINc/VapC_TA_RNase"/>
</dbReference>
<organism evidence="8 9">
    <name type="scientific">Sulfurisphaera ohwakuensis</name>
    <dbReference type="NCBI Taxonomy" id="69656"/>
    <lineage>
        <taxon>Archaea</taxon>
        <taxon>Thermoproteota</taxon>
        <taxon>Thermoprotei</taxon>
        <taxon>Sulfolobales</taxon>
        <taxon>Sulfolobaceae</taxon>
        <taxon>Sulfurisphaera</taxon>
    </lineage>
</organism>
<accession>A0A650CES3</accession>
<sequence>MESERICLDTDILIDSFKRDPREIIGYYTTCVNLYEFLRGLAFIGKNVDEFNVWIEANLNVLCIDNSSLKIASRIYADLRKKGNLVEDPDLLIASICIANNLALRTNNKKHFRRLEEYGLRLI</sequence>
<dbReference type="InterPro" id="IPR002716">
    <property type="entry name" value="PIN_dom"/>
</dbReference>
<keyword evidence="9" id="KW-1185">Reference proteome</keyword>
<dbReference type="PANTHER" id="PTHR42740">
    <property type="entry name" value="RIBONUCLEASE VAPC3"/>
    <property type="match status" value="1"/>
</dbReference>
<gene>
    <name evidence="8" type="ORF">D1869_03330</name>
    <name evidence="7" type="ORF">HNQ62_002187</name>
</gene>
<dbReference type="EMBL" id="JACHFY010000015">
    <property type="protein sequence ID" value="MBB5254413.1"/>
    <property type="molecule type" value="Genomic_DNA"/>
</dbReference>
<dbReference type="SUPFAM" id="SSF88723">
    <property type="entry name" value="PIN domain-like"/>
    <property type="match status" value="1"/>
</dbReference>
<keyword evidence="3" id="KW-0479">Metal-binding</keyword>
<dbReference type="GO" id="GO:0004540">
    <property type="term" value="F:RNA nuclease activity"/>
    <property type="evidence" value="ECO:0007669"/>
    <property type="project" value="TreeGrafter"/>
</dbReference>
<dbReference type="PANTHER" id="PTHR42740:SF1">
    <property type="entry name" value="RIBONUCLEASE VAPC3"/>
    <property type="match status" value="1"/>
</dbReference>
<reference evidence="7 10" key="2">
    <citation type="submission" date="2020-08" db="EMBL/GenBank/DDBJ databases">
        <title>Genomic Encyclopedia of Type Strains, Phase IV (KMG-IV): sequencing the most valuable type-strain genomes for metagenomic binning, comparative biology and taxonomic classification.</title>
        <authorList>
            <person name="Goeker M."/>
        </authorList>
    </citation>
    <scope>NUCLEOTIDE SEQUENCE [LARGE SCALE GENOMIC DNA]</scope>
    <source>
        <strain evidence="7 10">DSM 12421</strain>
    </source>
</reference>
<reference evidence="8 9" key="1">
    <citation type="submission" date="2019-10" db="EMBL/GenBank/DDBJ databases">
        <title>Genome Sequences from Six Type Strain Members of the Archaeal Family Sulfolobaceae: Acidianus ambivalens, Acidianus infernus, Metallosphaera prunae, Stygiolobus azoricus, Sulfolobus metallicus, and Sulfurisphaera ohwakuensis.</title>
        <authorList>
            <person name="Counts J.A."/>
            <person name="Kelly R.M."/>
        </authorList>
    </citation>
    <scope>NUCLEOTIDE SEQUENCE [LARGE SCALE GENOMIC DNA]</scope>
    <source>
        <strain evidence="8 9">TA-1</strain>
    </source>
</reference>
<dbReference type="Gene3D" id="3.40.50.1010">
    <property type="entry name" value="5'-nuclease"/>
    <property type="match status" value="1"/>
</dbReference>
<dbReference type="FunFam" id="3.40.50.1010:FF:000103">
    <property type="entry name" value="PilT protein domain protein"/>
    <property type="match status" value="1"/>
</dbReference>
<keyword evidence="2" id="KW-0540">Nuclease</keyword>
<evidence type="ECO:0000313" key="8">
    <source>
        <dbReference type="EMBL" id="QGR16340.1"/>
    </source>
</evidence>
<dbReference type="OrthoDB" id="38049at2157"/>
<dbReference type="Proteomes" id="UP000582213">
    <property type="component" value="Unassembled WGS sequence"/>
</dbReference>
<evidence type="ECO:0000313" key="9">
    <source>
        <dbReference type="Proteomes" id="UP000427373"/>
    </source>
</evidence>
<proteinExistence type="predicted"/>
<evidence type="ECO:0000259" key="6">
    <source>
        <dbReference type="Pfam" id="PF01850"/>
    </source>
</evidence>
<protein>
    <submittedName>
        <fullName evidence="8">PIN domain-containing protein</fullName>
    </submittedName>
</protein>
<evidence type="ECO:0000313" key="7">
    <source>
        <dbReference type="EMBL" id="MBB5254413.1"/>
    </source>
</evidence>
<dbReference type="RefSeq" id="WP_156013898.1">
    <property type="nucleotide sequence ID" value="NZ_CP045484.1"/>
</dbReference>
<name>A0A650CES3_SULOH</name>
<keyword evidence="5" id="KW-0460">Magnesium</keyword>
<dbReference type="Pfam" id="PF01850">
    <property type="entry name" value="PIN"/>
    <property type="match status" value="1"/>
</dbReference>
<evidence type="ECO:0000256" key="3">
    <source>
        <dbReference type="ARBA" id="ARBA00022723"/>
    </source>
</evidence>
<keyword evidence="1" id="KW-1277">Toxin-antitoxin system</keyword>
<dbReference type="GeneID" id="42800246"/>
<evidence type="ECO:0000256" key="5">
    <source>
        <dbReference type="ARBA" id="ARBA00022842"/>
    </source>
</evidence>
<dbReference type="EMBL" id="CP045484">
    <property type="protein sequence ID" value="QGR16340.1"/>
    <property type="molecule type" value="Genomic_DNA"/>
</dbReference>
<evidence type="ECO:0000256" key="1">
    <source>
        <dbReference type="ARBA" id="ARBA00022649"/>
    </source>
</evidence>
<dbReference type="AlphaFoldDB" id="A0A650CES3"/>
<keyword evidence="4" id="KW-0378">Hydrolase</keyword>
<evidence type="ECO:0000256" key="4">
    <source>
        <dbReference type="ARBA" id="ARBA00022801"/>
    </source>
</evidence>
<dbReference type="KEGG" id="soh:D1869_03330"/>
<dbReference type="InterPro" id="IPR029060">
    <property type="entry name" value="PIN-like_dom_sf"/>
</dbReference>
<feature type="domain" description="PIN" evidence="6">
    <location>
        <begin position="6"/>
        <end position="116"/>
    </location>
</feature>